<accession>A0A1I7XV84</accession>
<dbReference type="WBParaSite" id="Hba_21413">
    <property type="protein sequence ID" value="Hba_21413"/>
    <property type="gene ID" value="Hba_21413"/>
</dbReference>
<evidence type="ECO:0000313" key="3">
    <source>
        <dbReference type="Proteomes" id="UP000095283"/>
    </source>
</evidence>
<protein>
    <submittedName>
        <fullName evidence="4">WD_REPEATS_REGION domain-containing protein</fullName>
    </submittedName>
</protein>
<proteinExistence type="predicted"/>
<keyword evidence="3" id="KW-1185">Reference proteome</keyword>
<evidence type="ECO:0000256" key="1">
    <source>
        <dbReference type="SAM" id="MobiDB-lite"/>
    </source>
</evidence>
<evidence type="ECO:0000256" key="2">
    <source>
        <dbReference type="SAM" id="SignalP"/>
    </source>
</evidence>
<feature type="compositionally biased region" description="Acidic residues" evidence="1">
    <location>
        <begin position="424"/>
        <end position="433"/>
    </location>
</feature>
<keyword evidence="2" id="KW-0732">Signal</keyword>
<dbReference type="Proteomes" id="UP000095283">
    <property type="component" value="Unplaced"/>
</dbReference>
<name>A0A1I7XV84_HETBA</name>
<sequence length="501" mass="56538">MYLIFLLLIALLLNANGEANPPFYSHRILARDDRSSNQLFRSSLNDKVLLKNKLLDSLNSFFPSHGESLEMLISENNPEDEFKDSNSLSEMSPVRKPVNAPPIKFGVTQQCQGEVNIDCENQPMQTFREQSVNIFPTLIPTEASLPPLVEQSVAPRFQMVNDAPKNRSDEVAMSEKTIQNIRDWRKRLYKVFKSKARPSVVRIIDNSRTNNAKEIDTSEVLQFNDLTPIVVDKNRQVLLSRKEPNWQNIMAGKETFGKDPQGKLVRLFGLETSGYLPEKQSESIPGQIPLSYLPMPTLPYSRTSYRIENRQQNVFVPAPPFYPGSQSTMASVHLVTATVPSQGNISPVLPSMFPQLSEHTLIYSSVPSYNNQQNYNKYSANEQSPNHIAPPKFNMVSQYTTQPPPNYYNMGGTPPTRMEQFVEDSDLQEDENESRDRIFGPPQKEVSSHNIISNDAEASKKAVQSAAEDETGQYFNAVCGTGFFSYIGKNNIIKAFSLTYN</sequence>
<dbReference type="AlphaFoldDB" id="A0A1I7XV84"/>
<feature type="signal peptide" evidence="2">
    <location>
        <begin position="1"/>
        <end position="19"/>
    </location>
</feature>
<feature type="chain" id="PRO_5009311453" evidence="2">
    <location>
        <begin position="20"/>
        <end position="501"/>
    </location>
</feature>
<reference evidence="4" key="1">
    <citation type="submission" date="2016-11" db="UniProtKB">
        <authorList>
            <consortium name="WormBaseParasite"/>
        </authorList>
    </citation>
    <scope>IDENTIFICATION</scope>
</reference>
<evidence type="ECO:0000313" key="4">
    <source>
        <dbReference type="WBParaSite" id="Hba_21413"/>
    </source>
</evidence>
<organism evidence="3 4">
    <name type="scientific">Heterorhabditis bacteriophora</name>
    <name type="common">Entomopathogenic nematode worm</name>
    <dbReference type="NCBI Taxonomy" id="37862"/>
    <lineage>
        <taxon>Eukaryota</taxon>
        <taxon>Metazoa</taxon>
        <taxon>Ecdysozoa</taxon>
        <taxon>Nematoda</taxon>
        <taxon>Chromadorea</taxon>
        <taxon>Rhabditida</taxon>
        <taxon>Rhabditina</taxon>
        <taxon>Rhabditomorpha</taxon>
        <taxon>Strongyloidea</taxon>
        <taxon>Heterorhabditidae</taxon>
        <taxon>Heterorhabditis</taxon>
    </lineage>
</organism>
<feature type="region of interest" description="Disordered" evidence="1">
    <location>
        <begin position="424"/>
        <end position="448"/>
    </location>
</feature>